<dbReference type="RefSeq" id="WP_009135638.1">
    <property type="nucleotide sequence ID" value="NZ_JH594596.1"/>
</dbReference>
<dbReference type="HOGENOM" id="CLU_148467_0_0_10"/>
<sequence length="125" mass="14430">MELTPYIKVGNIAFNEKRSLVRVDYPNFREFKKTPISRNTTDAYPGFHVFYDINNEVEAVEFFHGELLTLNGVNLFSLSKAEFINKFPSCIDEDSSLNCVKEGFMVSFAHNVVDGILVYRKGYWD</sequence>
<proteinExistence type="predicted"/>
<evidence type="ECO:0000313" key="2">
    <source>
        <dbReference type="Proteomes" id="UP000004892"/>
    </source>
</evidence>
<dbReference type="eggNOG" id="ENOG5033BJP">
    <property type="taxonomic scope" value="Bacteria"/>
</dbReference>
<protein>
    <submittedName>
        <fullName evidence="1">Uncharacterized protein</fullName>
    </submittedName>
</protein>
<dbReference type="GeneID" id="98068137"/>
<gene>
    <name evidence="1" type="ORF">HMPREF9449_00484</name>
</gene>
<evidence type="ECO:0000313" key="1">
    <source>
        <dbReference type="EMBL" id="EHP50795.1"/>
    </source>
</evidence>
<reference evidence="1 2" key="1">
    <citation type="submission" date="2012-01" db="EMBL/GenBank/DDBJ databases">
        <title>The Genome Sequence of Odoribacter laneus YIT 12061.</title>
        <authorList>
            <consortium name="The Broad Institute Genome Sequencing Platform"/>
            <person name="Earl A."/>
            <person name="Ward D."/>
            <person name="Feldgarden M."/>
            <person name="Gevers D."/>
            <person name="Morotomi M."/>
            <person name="Young S.K."/>
            <person name="Zeng Q."/>
            <person name="Gargeya S."/>
            <person name="Fitzgerald M."/>
            <person name="Haas B."/>
            <person name="Abouelleil A."/>
            <person name="Alvarado L."/>
            <person name="Arachchi H.M."/>
            <person name="Berlin A."/>
            <person name="Chapman S.B."/>
            <person name="Gearin G."/>
            <person name="Goldberg J."/>
            <person name="Griggs A."/>
            <person name="Gujja S."/>
            <person name="Hansen M."/>
            <person name="Heiman D."/>
            <person name="Howarth C."/>
            <person name="Larimer J."/>
            <person name="Lui A."/>
            <person name="MacDonald P.J.P."/>
            <person name="McCowen C."/>
            <person name="Montmayeur A."/>
            <person name="Murphy C."/>
            <person name="Neiman D."/>
            <person name="Pearson M."/>
            <person name="Priest M."/>
            <person name="Roberts A."/>
            <person name="Saif S."/>
            <person name="Shea T."/>
            <person name="Sisk P."/>
            <person name="Stolte C."/>
            <person name="Sykes S."/>
            <person name="Wortman J."/>
            <person name="Nusbaum C."/>
            <person name="Birren B."/>
        </authorList>
    </citation>
    <scope>NUCLEOTIDE SEQUENCE [LARGE SCALE GENOMIC DNA]</scope>
    <source>
        <strain evidence="1 2">YIT 12061</strain>
    </source>
</reference>
<dbReference type="AlphaFoldDB" id="H1DDZ8"/>
<dbReference type="EMBL" id="ADMC01000005">
    <property type="protein sequence ID" value="EHP50795.1"/>
    <property type="molecule type" value="Genomic_DNA"/>
</dbReference>
<comment type="caution">
    <text evidence="1">The sequence shown here is derived from an EMBL/GenBank/DDBJ whole genome shotgun (WGS) entry which is preliminary data.</text>
</comment>
<accession>H1DDZ8</accession>
<dbReference type="Proteomes" id="UP000004892">
    <property type="component" value="Unassembled WGS sequence"/>
</dbReference>
<organism evidence="1 2">
    <name type="scientific">Odoribacter laneus YIT 12061</name>
    <dbReference type="NCBI Taxonomy" id="742817"/>
    <lineage>
        <taxon>Bacteria</taxon>
        <taxon>Pseudomonadati</taxon>
        <taxon>Bacteroidota</taxon>
        <taxon>Bacteroidia</taxon>
        <taxon>Bacteroidales</taxon>
        <taxon>Odoribacteraceae</taxon>
        <taxon>Odoribacter</taxon>
    </lineage>
</organism>
<keyword evidence="2" id="KW-1185">Reference proteome</keyword>
<name>H1DDZ8_9BACT</name>
<dbReference type="STRING" id="742817.HMPREF9449_00484"/>